<dbReference type="GeneID" id="111359425"/>
<name>A0A9J7EML7_SPOLT</name>
<evidence type="ECO:0000256" key="2">
    <source>
        <dbReference type="SAM" id="Phobius"/>
    </source>
</evidence>
<dbReference type="CDD" id="cd22829">
    <property type="entry name" value="Gal_Rha_Lectin_EVA1_EVA1C_rpt2"/>
    <property type="match status" value="1"/>
</dbReference>
<evidence type="ECO:0000256" key="3">
    <source>
        <dbReference type="SAM" id="SignalP"/>
    </source>
</evidence>
<reference evidence="6" key="1">
    <citation type="submission" date="2025-08" db="UniProtKB">
        <authorList>
            <consortium name="RefSeq"/>
        </authorList>
    </citation>
    <scope>IDENTIFICATION</scope>
    <source>
        <strain evidence="6">Ishihara</strain>
        <tissue evidence="6">Whole body</tissue>
    </source>
</reference>
<evidence type="ECO:0000256" key="1">
    <source>
        <dbReference type="SAM" id="MobiDB-lite"/>
    </source>
</evidence>
<dbReference type="KEGG" id="sliu:111359425"/>
<dbReference type="PROSITE" id="PS50228">
    <property type="entry name" value="SUEL_LECTIN"/>
    <property type="match status" value="2"/>
</dbReference>
<evidence type="ECO:0000259" key="4">
    <source>
        <dbReference type="PROSITE" id="PS50228"/>
    </source>
</evidence>
<dbReference type="Gene3D" id="2.60.120.740">
    <property type="match status" value="2"/>
</dbReference>
<proteinExistence type="predicted"/>
<dbReference type="InterPro" id="IPR043159">
    <property type="entry name" value="Lectin_gal-bd_sf"/>
</dbReference>
<dbReference type="CDD" id="cd22828">
    <property type="entry name" value="Gal_Rha_Lectin_EVA1_EVA1C_rpt1"/>
    <property type="match status" value="1"/>
</dbReference>
<dbReference type="Proteomes" id="UP000301870">
    <property type="component" value="Chromosome 29"/>
</dbReference>
<keyword evidence="2" id="KW-0472">Membrane</keyword>
<dbReference type="PANTHER" id="PTHR46780">
    <property type="entry name" value="PROTEIN EVA-1"/>
    <property type="match status" value="1"/>
</dbReference>
<feature type="compositionally biased region" description="Low complexity" evidence="1">
    <location>
        <begin position="301"/>
        <end position="312"/>
    </location>
</feature>
<feature type="signal peptide" evidence="3">
    <location>
        <begin position="1"/>
        <end position="23"/>
    </location>
</feature>
<feature type="chain" id="PRO_5039906590" evidence="3">
    <location>
        <begin position="24"/>
        <end position="485"/>
    </location>
</feature>
<dbReference type="RefSeq" id="XP_022830747.1">
    <property type="nucleotide sequence ID" value="XM_022974979.1"/>
</dbReference>
<dbReference type="OrthoDB" id="5970528at2759"/>
<feature type="domain" description="SUEL-type lectin" evidence="4">
    <location>
        <begin position="42"/>
        <end position="140"/>
    </location>
</feature>
<keyword evidence="5" id="KW-1185">Reference proteome</keyword>
<organism evidence="5 6">
    <name type="scientific">Spodoptera litura</name>
    <name type="common">Asian cotton leafworm</name>
    <dbReference type="NCBI Taxonomy" id="69820"/>
    <lineage>
        <taxon>Eukaryota</taxon>
        <taxon>Metazoa</taxon>
        <taxon>Ecdysozoa</taxon>
        <taxon>Arthropoda</taxon>
        <taxon>Hexapoda</taxon>
        <taxon>Insecta</taxon>
        <taxon>Pterygota</taxon>
        <taxon>Neoptera</taxon>
        <taxon>Endopterygota</taxon>
        <taxon>Lepidoptera</taxon>
        <taxon>Glossata</taxon>
        <taxon>Ditrysia</taxon>
        <taxon>Noctuoidea</taxon>
        <taxon>Noctuidae</taxon>
        <taxon>Amphipyrinae</taxon>
        <taxon>Spodoptera</taxon>
    </lineage>
</organism>
<feature type="compositionally biased region" description="Basic and acidic residues" evidence="1">
    <location>
        <begin position="277"/>
        <end position="288"/>
    </location>
</feature>
<keyword evidence="2" id="KW-0812">Transmembrane</keyword>
<accession>A0A9J7EML7</accession>
<keyword evidence="2" id="KW-1133">Transmembrane helix</keyword>
<dbReference type="GO" id="GO:0030246">
    <property type="term" value="F:carbohydrate binding"/>
    <property type="evidence" value="ECO:0007669"/>
    <property type="project" value="InterPro"/>
</dbReference>
<gene>
    <name evidence="6" type="primary">LOC111359425</name>
</gene>
<feature type="compositionally biased region" description="Basic and acidic residues" evidence="1">
    <location>
        <begin position="318"/>
        <end position="327"/>
    </location>
</feature>
<evidence type="ECO:0000313" key="6">
    <source>
        <dbReference type="RefSeq" id="XP_022830747.1"/>
    </source>
</evidence>
<feature type="domain" description="SUEL-type lectin" evidence="4">
    <location>
        <begin position="149"/>
        <end position="244"/>
    </location>
</feature>
<feature type="region of interest" description="Disordered" evidence="1">
    <location>
        <begin position="450"/>
        <end position="473"/>
    </location>
</feature>
<sequence>MNKMCGVWYLVLGFLALPGPSCSNSDNLALLLDTLKIIQRAVCNDETVALACPRGTTISIQVAQYGKAGEEQGCPALSAELAEENKNCKRPNAMQYSLLQTVVEACQKKPQCKFSTLPMAGLVDPCPTQSKYVEVAYKCRPYEFRSRTGCEGEMIKLSCNPHSRIAIFDAQYGRTAFEAITCPQTQGVPDEILSAACVTPHAVKTVIQLCLGRRRCQIPANNRTFNSSCNYLSRPYLKVVYACVPLGVLSEKYESASEGDEQTTNFDHTKALFDESEEAGEKWGEPNADRALQPSISDYNVPTTRPEVEVTTIQQPKKTADRNEEPPRSNSILVLSVSIGLLIFIIIIGAFITIRCYINRRTNLSKNGDMYTTEAPNVFNDAFSDIDNDADISHISGTFHDPMHPDMILYKNVPGTRGTLRAMKPLCTIYPSTAEANMYGNVDYVPSHTTAPRFTRSRSNEEEVEPNVMTSPRSLGAHSTNYYYG</sequence>
<dbReference type="AlphaFoldDB" id="A0A9J7EML7"/>
<dbReference type="Pfam" id="PF02140">
    <property type="entry name" value="SUEL_Lectin"/>
    <property type="match status" value="2"/>
</dbReference>
<dbReference type="InterPro" id="IPR000922">
    <property type="entry name" value="Lectin_gal-bd_dom"/>
</dbReference>
<feature type="transmembrane region" description="Helical" evidence="2">
    <location>
        <begin position="332"/>
        <end position="358"/>
    </location>
</feature>
<protein>
    <submittedName>
        <fullName evidence="6">Uncharacterized protein LOC111359425 isoform X1</fullName>
    </submittedName>
</protein>
<feature type="region of interest" description="Disordered" evidence="1">
    <location>
        <begin position="277"/>
        <end position="327"/>
    </location>
</feature>
<keyword evidence="3" id="KW-0732">Signal</keyword>
<evidence type="ECO:0000313" key="5">
    <source>
        <dbReference type="Proteomes" id="UP000301870"/>
    </source>
</evidence>